<sequence>MPQTPQTPAVSVVIPCHSDERWSLLVAAIASARAQTLQPAEIVVVVDHNPKLYSRIRREISGITVLENRYTKGVSGNRNTGAFHTTTEIIAFLDDDAIADPEWLSRLVAPFADENVVGTGGGINPNWLRARPAWWPDEFLWAVGGTYTGMPTETARIRNVWSASMVVRRSRFLAVGGFLTGFGKDGNRNRPEDTELCIRMARDGGHWMFVPDAVIAHAVPAGRDNMRFFLRRCYAEGRGKVQMQALNADADDLGSERDYLRRTLPRAVVRELADAGRGRGVRHALRAGAVLVGVAAAGFGAAVQVAASARPQRRALTPGVAR</sequence>
<dbReference type="GO" id="GO:0016740">
    <property type="term" value="F:transferase activity"/>
    <property type="evidence" value="ECO:0007669"/>
    <property type="project" value="UniProtKB-KW"/>
</dbReference>
<name>A0A8J3Y9F8_9ACTN</name>
<comment type="caution">
    <text evidence="2">The sequence shown here is derived from an EMBL/GenBank/DDBJ whole genome shotgun (WGS) entry which is preliminary data.</text>
</comment>
<dbReference type="EMBL" id="BOOY01000027">
    <property type="protein sequence ID" value="GIJ04456.1"/>
    <property type="molecule type" value="Genomic_DNA"/>
</dbReference>
<dbReference type="AlphaFoldDB" id="A0A8J3Y9F8"/>
<dbReference type="InterPro" id="IPR029044">
    <property type="entry name" value="Nucleotide-diphossugar_trans"/>
</dbReference>
<dbReference type="InterPro" id="IPR050834">
    <property type="entry name" value="Glycosyltransf_2"/>
</dbReference>
<dbReference type="PANTHER" id="PTHR43685:SF2">
    <property type="entry name" value="GLYCOSYLTRANSFERASE 2-LIKE DOMAIN-CONTAINING PROTEIN"/>
    <property type="match status" value="1"/>
</dbReference>
<dbReference type="SUPFAM" id="SSF53448">
    <property type="entry name" value="Nucleotide-diphospho-sugar transferases"/>
    <property type="match status" value="1"/>
</dbReference>
<evidence type="ECO:0000313" key="2">
    <source>
        <dbReference type="EMBL" id="GIJ04456.1"/>
    </source>
</evidence>
<organism evidence="2 3">
    <name type="scientific">Spirilliplanes yamanashiensis</name>
    <dbReference type="NCBI Taxonomy" id="42233"/>
    <lineage>
        <taxon>Bacteria</taxon>
        <taxon>Bacillati</taxon>
        <taxon>Actinomycetota</taxon>
        <taxon>Actinomycetes</taxon>
        <taxon>Micromonosporales</taxon>
        <taxon>Micromonosporaceae</taxon>
        <taxon>Spirilliplanes</taxon>
    </lineage>
</organism>
<protein>
    <submittedName>
        <fullName evidence="2">Glycosyl transferase family 2</fullName>
    </submittedName>
</protein>
<proteinExistence type="predicted"/>
<accession>A0A8J3Y9F8</accession>
<dbReference type="RefSeq" id="WP_203939688.1">
    <property type="nucleotide sequence ID" value="NZ_BAAAGJ010000005.1"/>
</dbReference>
<evidence type="ECO:0000259" key="1">
    <source>
        <dbReference type="Pfam" id="PF00535"/>
    </source>
</evidence>
<gene>
    <name evidence="2" type="ORF">Sya03_38080</name>
</gene>
<dbReference type="PANTHER" id="PTHR43685">
    <property type="entry name" value="GLYCOSYLTRANSFERASE"/>
    <property type="match status" value="1"/>
</dbReference>
<dbReference type="Proteomes" id="UP000652013">
    <property type="component" value="Unassembled WGS sequence"/>
</dbReference>
<reference evidence="2" key="1">
    <citation type="submission" date="2021-01" db="EMBL/GenBank/DDBJ databases">
        <title>Whole genome shotgun sequence of Spirilliplanes yamanashiensis NBRC 15828.</title>
        <authorList>
            <person name="Komaki H."/>
            <person name="Tamura T."/>
        </authorList>
    </citation>
    <scope>NUCLEOTIDE SEQUENCE</scope>
    <source>
        <strain evidence="2">NBRC 15828</strain>
    </source>
</reference>
<dbReference type="InterPro" id="IPR001173">
    <property type="entry name" value="Glyco_trans_2-like"/>
</dbReference>
<keyword evidence="2" id="KW-0808">Transferase</keyword>
<dbReference type="Gene3D" id="3.90.550.10">
    <property type="entry name" value="Spore Coat Polysaccharide Biosynthesis Protein SpsA, Chain A"/>
    <property type="match status" value="1"/>
</dbReference>
<keyword evidence="3" id="KW-1185">Reference proteome</keyword>
<feature type="domain" description="Glycosyltransferase 2-like" evidence="1">
    <location>
        <begin position="11"/>
        <end position="170"/>
    </location>
</feature>
<dbReference type="Pfam" id="PF00535">
    <property type="entry name" value="Glycos_transf_2"/>
    <property type="match status" value="1"/>
</dbReference>
<evidence type="ECO:0000313" key="3">
    <source>
        <dbReference type="Proteomes" id="UP000652013"/>
    </source>
</evidence>